<organism evidence="12 13">
    <name type="scientific">Albugo candida</name>
    <dbReference type="NCBI Taxonomy" id="65357"/>
    <lineage>
        <taxon>Eukaryota</taxon>
        <taxon>Sar</taxon>
        <taxon>Stramenopiles</taxon>
        <taxon>Oomycota</taxon>
        <taxon>Peronosporomycetes</taxon>
        <taxon>Albuginales</taxon>
        <taxon>Albuginaceae</taxon>
        <taxon>Albugo</taxon>
    </lineage>
</organism>
<dbReference type="InterPro" id="IPR036915">
    <property type="entry name" value="Cyclin-like_sf"/>
</dbReference>
<feature type="compositionally biased region" description="Basic and acidic residues" evidence="8">
    <location>
        <begin position="1392"/>
        <end position="1404"/>
    </location>
</feature>
<dbReference type="GO" id="GO:0005524">
    <property type="term" value="F:ATP binding"/>
    <property type="evidence" value="ECO:0007669"/>
    <property type="project" value="InterPro"/>
</dbReference>
<name>A0A024G752_9STRA</name>
<evidence type="ECO:0000259" key="11">
    <source>
        <dbReference type="PROSITE" id="PS50868"/>
    </source>
</evidence>
<protein>
    <recommendedName>
        <fullName evidence="14">Protein kinase domain-containing protein</fullName>
    </recommendedName>
</protein>
<dbReference type="SUPFAM" id="SSF54928">
    <property type="entry name" value="RNA-binding domain, RBD"/>
    <property type="match status" value="1"/>
</dbReference>
<dbReference type="PROSITE" id="PS50280">
    <property type="entry name" value="SET"/>
    <property type="match status" value="1"/>
</dbReference>
<dbReference type="InterPro" id="IPR001214">
    <property type="entry name" value="SET_dom"/>
</dbReference>
<comment type="subcellular location">
    <subcellularLocation>
        <location evidence="2">Chromosome</location>
    </subcellularLocation>
    <subcellularLocation>
        <location evidence="1">Nucleus</location>
    </subcellularLocation>
</comment>
<dbReference type="Gene3D" id="1.10.510.10">
    <property type="entry name" value="Transferase(Phosphotransferase) domain 1"/>
    <property type="match status" value="1"/>
</dbReference>
<dbReference type="CDD" id="cd00043">
    <property type="entry name" value="CYCLIN_SF"/>
    <property type="match status" value="1"/>
</dbReference>
<evidence type="ECO:0000256" key="2">
    <source>
        <dbReference type="ARBA" id="ARBA00004286"/>
    </source>
</evidence>
<dbReference type="InterPro" id="IPR003616">
    <property type="entry name" value="Post-SET_dom"/>
</dbReference>
<feature type="region of interest" description="Disordered" evidence="8">
    <location>
        <begin position="1367"/>
        <end position="1415"/>
    </location>
</feature>
<feature type="region of interest" description="Disordered" evidence="8">
    <location>
        <begin position="125"/>
        <end position="153"/>
    </location>
</feature>
<feature type="compositionally biased region" description="Low complexity" evidence="8">
    <location>
        <begin position="184"/>
        <end position="199"/>
    </location>
</feature>
<dbReference type="STRING" id="65357.A0A024G752"/>
<proteinExistence type="predicted"/>
<dbReference type="GO" id="GO:0005694">
    <property type="term" value="C:chromosome"/>
    <property type="evidence" value="ECO:0007669"/>
    <property type="project" value="UniProtKB-SubCell"/>
</dbReference>
<reference evidence="12 13" key="1">
    <citation type="submission" date="2012-05" db="EMBL/GenBank/DDBJ databases">
        <title>Recombination and specialization in a pathogen metapopulation.</title>
        <authorList>
            <person name="Gardiner A."/>
            <person name="Kemen E."/>
            <person name="Schultz-Larsen T."/>
            <person name="MacLean D."/>
            <person name="Van Oosterhout C."/>
            <person name="Jones J.D.G."/>
        </authorList>
    </citation>
    <scope>NUCLEOTIDE SEQUENCE [LARGE SCALE GENOMIC DNA]</scope>
    <source>
        <strain evidence="12 13">Ac Nc2</strain>
    </source>
</reference>
<dbReference type="PROSITE" id="PS50011">
    <property type="entry name" value="PROTEIN_KINASE_DOM"/>
    <property type="match status" value="1"/>
</dbReference>
<dbReference type="SUPFAM" id="SSF82199">
    <property type="entry name" value="SET domain"/>
    <property type="match status" value="1"/>
</dbReference>
<keyword evidence="4" id="KW-0489">Methyltransferase</keyword>
<dbReference type="PROSITE" id="PS50868">
    <property type="entry name" value="POST_SET"/>
    <property type="match status" value="1"/>
</dbReference>
<evidence type="ECO:0000256" key="4">
    <source>
        <dbReference type="ARBA" id="ARBA00022603"/>
    </source>
</evidence>
<feature type="domain" description="Post-SET" evidence="11">
    <location>
        <begin position="425"/>
        <end position="441"/>
    </location>
</feature>
<dbReference type="InterPro" id="IPR011009">
    <property type="entry name" value="Kinase-like_dom_sf"/>
</dbReference>
<dbReference type="EMBL" id="CAIX01000030">
    <property type="protein sequence ID" value="CCI42151.1"/>
    <property type="molecule type" value="Genomic_DNA"/>
</dbReference>
<keyword evidence="7" id="KW-0539">Nucleus</keyword>
<dbReference type="OrthoDB" id="422362at2759"/>
<dbReference type="GO" id="GO:0008168">
    <property type="term" value="F:methyltransferase activity"/>
    <property type="evidence" value="ECO:0007669"/>
    <property type="project" value="UniProtKB-KW"/>
</dbReference>
<dbReference type="GO" id="GO:0004672">
    <property type="term" value="F:protein kinase activity"/>
    <property type="evidence" value="ECO:0007669"/>
    <property type="project" value="InterPro"/>
</dbReference>
<evidence type="ECO:0008006" key="14">
    <source>
        <dbReference type="Google" id="ProtNLM"/>
    </source>
</evidence>
<feature type="domain" description="Protein kinase" evidence="9">
    <location>
        <begin position="970"/>
        <end position="1318"/>
    </location>
</feature>
<gene>
    <name evidence="12" type="ORF">BN9_029350</name>
</gene>
<evidence type="ECO:0000256" key="1">
    <source>
        <dbReference type="ARBA" id="ARBA00004123"/>
    </source>
</evidence>
<dbReference type="PANTHER" id="PTHR22884">
    <property type="entry name" value="SET DOMAIN PROTEINS"/>
    <property type="match status" value="1"/>
</dbReference>
<dbReference type="Gene3D" id="2.170.270.10">
    <property type="entry name" value="SET domain"/>
    <property type="match status" value="1"/>
</dbReference>
<dbReference type="InterPro" id="IPR035979">
    <property type="entry name" value="RBD_domain_sf"/>
</dbReference>
<dbReference type="Pfam" id="PF00134">
    <property type="entry name" value="Cyclin_N"/>
    <property type="match status" value="1"/>
</dbReference>
<dbReference type="Proteomes" id="UP000053237">
    <property type="component" value="Unassembled WGS sequence"/>
</dbReference>
<evidence type="ECO:0000256" key="5">
    <source>
        <dbReference type="ARBA" id="ARBA00022679"/>
    </source>
</evidence>
<dbReference type="InterPro" id="IPR006671">
    <property type="entry name" value="Cyclin_N"/>
</dbReference>
<keyword evidence="6" id="KW-0949">S-adenosyl-L-methionine</keyword>
<dbReference type="Gene3D" id="1.10.472.10">
    <property type="entry name" value="Cyclin-like"/>
    <property type="match status" value="1"/>
</dbReference>
<feature type="compositionally biased region" description="Polar residues" evidence="8">
    <location>
        <begin position="1372"/>
        <end position="1391"/>
    </location>
</feature>
<dbReference type="SUPFAM" id="SSF47954">
    <property type="entry name" value="Cyclin-like"/>
    <property type="match status" value="1"/>
</dbReference>
<dbReference type="InParanoid" id="A0A024G752"/>
<evidence type="ECO:0000313" key="12">
    <source>
        <dbReference type="EMBL" id="CCI42151.1"/>
    </source>
</evidence>
<evidence type="ECO:0000256" key="3">
    <source>
        <dbReference type="ARBA" id="ARBA00022454"/>
    </source>
</evidence>
<dbReference type="SUPFAM" id="SSF56112">
    <property type="entry name" value="Protein kinase-like (PK-like)"/>
    <property type="match status" value="1"/>
</dbReference>
<evidence type="ECO:0000256" key="8">
    <source>
        <dbReference type="SAM" id="MobiDB-lite"/>
    </source>
</evidence>
<dbReference type="InterPro" id="IPR050777">
    <property type="entry name" value="SET2_Histone-Lys_MeTrsfase"/>
</dbReference>
<evidence type="ECO:0000259" key="9">
    <source>
        <dbReference type="PROSITE" id="PS50011"/>
    </source>
</evidence>
<dbReference type="Pfam" id="PF00856">
    <property type="entry name" value="SET"/>
    <property type="match status" value="1"/>
</dbReference>
<keyword evidence="3" id="KW-0158">Chromosome</keyword>
<dbReference type="GO" id="GO:0003676">
    <property type="term" value="F:nucleic acid binding"/>
    <property type="evidence" value="ECO:0007669"/>
    <property type="project" value="InterPro"/>
</dbReference>
<dbReference type="InterPro" id="IPR046341">
    <property type="entry name" value="SET_dom_sf"/>
</dbReference>
<evidence type="ECO:0000256" key="7">
    <source>
        <dbReference type="ARBA" id="ARBA00023242"/>
    </source>
</evidence>
<accession>A0A024G752</accession>
<sequence>MYSTEIPQSTDVPVQNLHRIIIDNTHAGEMDTYRHAQARRPYFHPNAIFFPTKVHNSEKSDRDLVVVHNRVEALLERLCSTAIHKNTHPSKHDRIIVTVYIATNTTPRIPRTINAVHHPTIPPIRSIDHISTTLPPTTQTPYTRPLDPQQPSEDTLNAMEAVSLEHLEAIRNIKIITSNEYLIPSSSQNQPPQSSQPTSTRRKALRPREDEDPSICYCTYPSLTERQQIDDKASDSTVMESLQRCNDVSCLNYATYVECSASCEAREFCRNKRLQQPEKFPSLEAFKTLKKGFGIRTKETIRQGRIVGEYVGEIIDQNELNKRLHTIGRVRFYLFSLLIYFSLLTRVFPQHELNFYYLLLRPGVYIDARNRGSLTRFVNHSCDPNCKTEKWTVEGDTRIAVVALRDIEFGTELTFDYQWKALGSRQLACHCNSSNCSGFIGGGKGIDVVEESTVTRENGYFREPFDTERGSILIGTRLRLSRDLEVSSFENVIVRAFDSVSDAYCVEFIDENDLETHEESISLSEHEGRWHVFCPLEGLSTDQIEKQVFSIPKRRIQPPFPSKLDAKPFKNTISTSQNRRENGRTRHPNRLLTPQILVKGIPQRCSSRTLHQVMSIHAKTNAAMKDPIESLELFFFPNLYGWALVTFISSEAANCILEKLDHRPLFDSILSIQCVDREGIDAFYRAKERNAEEKPDIPTEAPDVTDTCTTPSEKDHEKALITFGQRLHWLIPLLPKKSDAHAHIRTRCIRLLLWIARKLKLDESIGTSAVMLFHRFLHFHGAHVDKMEYMAIGVLHIALKAHGLRYKWIEFVNAAYTAKGIAISWRITINDATIGRELRHETEAFRVFAAQITDCQMEILETLRYDIHTDNLYAICNRLTSLESDVRTQLELLLLEAFQCSVWMYFSVETIVQALICIANASMRRESLECVADARQVTRCLDFLLPILVHHWKHLESLTNETNVFTVTSLSLRQEIMKLAKECVWKAENRLVTPSNFPRRCDSEGLRIRTRDLMRIERVRKRGFIAHISITSFGPRELYLQPWPYRSMSASDMRYGVPAASLSELAHVLTLACEAPTLFSHFLGIVFPSDGTNASMDLQAHYLAFRQPIHTLASRLEAKKKLSQHQIRGLLHALLSVLAMCHSNGFVHRSITSAHVFLYEKSVHVGGFHAIRRIRGKQHILSDSERKEHLNGAWMHTCAPEVLLGSREFTWKADIWALGCLCLQLLDLKSLLLHGNSWTHQMDLIFRLCGTPKCEWKDAMTLSKYATVTPKIDENSRLQSLLETAKVDVEMIEMLCGMLQLDPNKRFSAEKLLQFEFMRSKMEPFTFSDVETTFSTAKKKMRPLIRTSKKKEKRTPIAIQTEMTPPLPTLLRHTSSPGACTQSKPSMTRFSSQERRSNSPDKRVKLGWGMGLHSH</sequence>
<comment type="caution">
    <text evidence="12">The sequence shown here is derived from an EMBL/GenBank/DDBJ whole genome shotgun (WGS) entry which is preliminary data.</text>
</comment>
<feature type="region of interest" description="Disordered" evidence="8">
    <location>
        <begin position="691"/>
        <end position="711"/>
    </location>
</feature>
<dbReference type="GO" id="GO:0005634">
    <property type="term" value="C:nucleus"/>
    <property type="evidence" value="ECO:0007669"/>
    <property type="project" value="UniProtKB-SubCell"/>
</dbReference>
<feature type="domain" description="SET" evidence="10">
    <location>
        <begin position="281"/>
        <end position="418"/>
    </location>
</feature>
<dbReference type="InterPro" id="IPR000719">
    <property type="entry name" value="Prot_kinase_dom"/>
</dbReference>
<dbReference type="SMART" id="SM00220">
    <property type="entry name" value="S_TKc"/>
    <property type="match status" value="1"/>
</dbReference>
<feature type="compositionally biased region" description="Low complexity" evidence="8">
    <location>
        <begin position="132"/>
        <end position="145"/>
    </location>
</feature>
<evidence type="ECO:0000259" key="10">
    <source>
        <dbReference type="PROSITE" id="PS50280"/>
    </source>
</evidence>
<dbReference type="GO" id="GO:0032259">
    <property type="term" value="P:methylation"/>
    <property type="evidence" value="ECO:0007669"/>
    <property type="project" value="UniProtKB-KW"/>
</dbReference>
<feature type="region of interest" description="Disordered" evidence="8">
    <location>
        <begin position="183"/>
        <end position="213"/>
    </location>
</feature>
<evidence type="ECO:0000256" key="6">
    <source>
        <dbReference type="ARBA" id="ARBA00022691"/>
    </source>
</evidence>
<dbReference type="Pfam" id="PF00069">
    <property type="entry name" value="Pkinase"/>
    <property type="match status" value="1"/>
</dbReference>
<keyword evidence="5" id="KW-0808">Transferase</keyword>
<keyword evidence="13" id="KW-1185">Reference proteome</keyword>
<dbReference type="SMART" id="SM00317">
    <property type="entry name" value="SET"/>
    <property type="match status" value="1"/>
</dbReference>
<evidence type="ECO:0000313" key="13">
    <source>
        <dbReference type="Proteomes" id="UP000053237"/>
    </source>
</evidence>
<dbReference type="CDD" id="cd00590">
    <property type="entry name" value="RRM_SF"/>
    <property type="match status" value="1"/>
</dbReference>